<dbReference type="InterPro" id="IPR051604">
    <property type="entry name" value="Ergot_Alk_Oxidoreductase"/>
</dbReference>
<dbReference type="Gene3D" id="3.90.25.10">
    <property type="entry name" value="UDP-galactose 4-epimerase, domain 1"/>
    <property type="match status" value="1"/>
</dbReference>
<dbReference type="PANTHER" id="PTHR43162">
    <property type="match status" value="1"/>
</dbReference>
<evidence type="ECO:0000259" key="1">
    <source>
        <dbReference type="Pfam" id="PF13460"/>
    </source>
</evidence>
<dbReference type="Pfam" id="PF13460">
    <property type="entry name" value="NAD_binding_10"/>
    <property type="match status" value="1"/>
</dbReference>
<dbReference type="PANTHER" id="PTHR43162:SF1">
    <property type="entry name" value="PRESTALK A DIFFERENTIATION PROTEIN A"/>
    <property type="match status" value="1"/>
</dbReference>
<accession>A0ABW9YE66</accession>
<protein>
    <submittedName>
        <fullName evidence="2">NmrA family transcriptional regulator</fullName>
    </submittedName>
</protein>
<dbReference type="SUPFAM" id="SSF51735">
    <property type="entry name" value="NAD(P)-binding Rossmann-fold domains"/>
    <property type="match status" value="1"/>
</dbReference>
<dbReference type="Proteomes" id="UP000738517">
    <property type="component" value="Unassembled WGS sequence"/>
</dbReference>
<sequence>MKSFHSSNAAAVPILVVGGTGKTGKRVVQGLRNHNIAVRVGSRTASPGFDWDNPATWAPALHGVRAVYLTYFPDLAVPQAPAAISNFCELARREGVEHIVLLSGRGEPAAQQCEQIVQASGMAWTIVRASWFNQNFSEGAFHDMVQTGTIALPVGNVGEPFVDADDIADVAIAALTQQGHEGQLYEVTGPRLLTFDDVATELSSATGSNVQFMPISVDSFIKTMLQQQVPKNTIDMMLFLFSEVLDGRNEKVCNGVQRALGRPAKDFSEYAASLPKAMKA</sequence>
<organism evidence="2 3">
    <name type="scientific">Photobacterium alginatilyticum</name>
    <dbReference type="NCBI Taxonomy" id="1775171"/>
    <lineage>
        <taxon>Bacteria</taxon>
        <taxon>Pseudomonadati</taxon>
        <taxon>Pseudomonadota</taxon>
        <taxon>Gammaproteobacteria</taxon>
        <taxon>Vibrionales</taxon>
        <taxon>Vibrionaceae</taxon>
        <taxon>Photobacterium</taxon>
    </lineage>
</organism>
<proteinExistence type="predicted"/>
<dbReference type="InterPro" id="IPR036291">
    <property type="entry name" value="NAD(P)-bd_dom_sf"/>
</dbReference>
<reference evidence="2 3" key="1">
    <citation type="journal article" date="2017" name="Int. J. Syst. Evol. Microbiol.">
        <title>Photobacterium alginatilyticum sp. nov., a marine bacterium isolated from bottom seawater.</title>
        <authorList>
            <person name="Wang X."/>
            <person name="Wang Y."/>
            <person name="Yang X."/>
            <person name="Sun H."/>
            <person name="Li B."/>
            <person name="Zhang X.H."/>
        </authorList>
    </citation>
    <scope>NUCLEOTIDE SEQUENCE [LARGE SCALE GENOMIC DNA]</scope>
    <source>
        <strain evidence="2 3">P03D4</strain>
    </source>
</reference>
<feature type="domain" description="NAD(P)-binding" evidence="1">
    <location>
        <begin position="18"/>
        <end position="177"/>
    </location>
</feature>
<evidence type="ECO:0000313" key="2">
    <source>
        <dbReference type="EMBL" id="NBI51898.1"/>
    </source>
</evidence>
<gene>
    <name evidence="2" type="ORF">EIZ48_04850</name>
</gene>
<dbReference type="RefSeq" id="WP_160648954.1">
    <property type="nucleotide sequence ID" value="NZ_RSEJ01000003.1"/>
</dbReference>
<keyword evidence="3" id="KW-1185">Reference proteome</keyword>
<dbReference type="InterPro" id="IPR016040">
    <property type="entry name" value="NAD(P)-bd_dom"/>
</dbReference>
<name>A0ABW9YE66_9GAMM</name>
<comment type="caution">
    <text evidence="2">The sequence shown here is derived from an EMBL/GenBank/DDBJ whole genome shotgun (WGS) entry which is preliminary data.</text>
</comment>
<dbReference type="Gene3D" id="3.40.50.720">
    <property type="entry name" value="NAD(P)-binding Rossmann-like Domain"/>
    <property type="match status" value="1"/>
</dbReference>
<dbReference type="EMBL" id="RSEJ01000003">
    <property type="protein sequence ID" value="NBI51898.1"/>
    <property type="molecule type" value="Genomic_DNA"/>
</dbReference>
<evidence type="ECO:0000313" key="3">
    <source>
        <dbReference type="Proteomes" id="UP000738517"/>
    </source>
</evidence>